<dbReference type="EMBL" id="KK105185">
    <property type="protein sequence ID" value="KIY92933.1"/>
    <property type="molecule type" value="Genomic_DNA"/>
</dbReference>
<evidence type="ECO:0000256" key="1">
    <source>
        <dbReference type="SAM" id="MobiDB-lite"/>
    </source>
</evidence>
<reference evidence="2 3" key="1">
    <citation type="journal article" date="2013" name="BMC Genomics">
        <title>Reconstruction of the lipid metabolism for the microalga Monoraphidium neglectum from its genome sequence reveals characteristics suitable for biofuel production.</title>
        <authorList>
            <person name="Bogen C."/>
            <person name="Al-Dilaimi A."/>
            <person name="Albersmeier A."/>
            <person name="Wichmann J."/>
            <person name="Grundmann M."/>
            <person name="Rupp O."/>
            <person name="Lauersen K.J."/>
            <person name="Blifernez-Klassen O."/>
            <person name="Kalinowski J."/>
            <person name="Goesmann A."/>
            <person name="Mussgnug J.H."/>
            <person name="Kruse O."/>
        </authorList>
    </citation>
    <scope>NUCLEOTIDE SEQUENCE [LARGE SCALE GENOMIC DNA]</scope>
    <source>
        <strain evidence="2 3">SAG 48.87</strain>
    </source>
</reference>
<feature type="non-terminal residue" evidence="2">
    <location>
        <position position="56"/>
    </location>
</feature>
<gene>
    <name evidence="2" type="ORF">MNEG_15030</name>
</gene>
<dbReference type="AlphaFoldDB" id="A0A0D2KA60"/>
<feature type="compositionally biased region" description="Basic residues" evidence="1">
    <location>
        <begin position="1"/>
        <end position="20"/>
    </location>
</feature>
<dbReference type="GeneID" id="25732651"/>
<accession>A0A0D2KA60</accession>
<feature type="region of interest" description="Disordered" evidence="1">
    <location>
        <begin position="1"/>
        <end position="25"/>
    </location>
</feature>
<dbReference type="KEGG" id="mng:MNEG_15030"/>
<dbReference type="RefSeq" id="XP_013891953.1">
    <property type="nucleotide sequence ID" value="XM_014036499.1"/>
</dbReference>
<organism evidence="2 3">
    <name type="scientific">Monoraphidium neglectum</name>
    <dbReference type="NCBI Taxonomy" id="145388"/>
    <lineage>
        <taxon>Eukaryota</taxon>
        <taxon>Viridiplantae</taxon>
        <taxon>Chlorophyta</taxon>
        <taxon>core chlorophytes</taxon>
        <taxon>Chlorophyceae</taxon>
        <taxon>CS clade</taxon>
        <taxon>Sphaeropleales</taxon>
        <taxon>Selenastraceae</taxon>
        <taxon>Monoraphidium</taxon>
    </lineage>
</organism>
<evidence type="ECO:0000313" key="2">
    <source>
        <dbReference type="EMBL" id="KIY92933.1"/>
    </source>
</evidence>
<proteinExistence type="predicted"/>
<feature type="non-terminal residue" evidence="2">
    <location>
        <position position="1"/>
    </location>
</feature>
<name>A0A0D2KA60_9CHLO</name>
<sequence length="56" mass="6264">RGRRRRAGRRPRGGRGRRGRVAGAASERAHWSLCGLQPAAHPQEPAPEIQARMVLW</sequence>
<keyword evidence="3" id="KW-1185">Reference proteome</keyword>
<protein>
    <submittedName>
        <fullName evidence="2">Uncharacterized protein</fullName>
    </submittedName>
</protein>
<dbReference type="Proteomes" id="UP000054498">
    <property type="component" value="Unassembled WGS sequence"/>
</dbReference>
<evidence type="ECO:0000313" key="3">
    <source>
        <dbReference type="Proteomes" id="UP000054498"/>
    </source>
</evidence>